<keyword evidence="3" id="KW-1185">Reference proteome</keyword>
<proteinExistence type="predicted"/>
<feature type="region of interest" description="Disordered" evidence="1">
    <location>
        <begin position="54"/>
        <end position="88"/>
    </location>
</feature>
<feature type="region of interest" description="Disordered" evidence="1">
    <location>
        <begin position="155"/>
        <end position="197"/>
    </location>
</feature>
<accession>A0A0E0LUN8</accession>
<dbReference type="HOGENOM" id="CLU_1296190_0_0_1"/>
<dbReference type="AlphaFoldDB" id="A0A0E0LUN8"/>
<sequence>MKKYSPNNEKSPFSLCPQQKREEAADAQLTEDASSGVEAQHDLRMEVAEANKFSKTIKYEKSRSNDTEPDDQQDQMLGSDRSCPKTPSARRLALAVLPPSPPWPPVSGRRGVSLQHFNNNNIFPIKFPIKVNKRPYLLSLFPLTFLLHLSPSSPTVGSAWRQREHGSGRGGGGEKHNDELGPVQRRQQWRATVTGAAQRAREPINGLRCALWW</sequence>
<feature type="compositionally biased region" description="Polar residues" evidence="1">
    <location>
        <begin position="1"/>
        <end position="11"/>
    </location>
</feature>
<organism evidence="2">
    <name type="scientific">Oryza punctata</name>
    <name type="common">Red rice</name>
    <dbReference type="NCBI Taxonomy" id="4537"/>
    <lineage>
        <taxon>Eukaryota</taxon>
        <taxon>Viridiplantae</taxon>
        <taxon>Streptophyta</taxon>
        <taxon>Embryophyta</taxon>
        <taxon>Tracheophyta</taxon>
        <taxon>Spermatophyta</taxon>
        <taxon>Magnoliopsida</taxon>
        <taxon>Liliopsida</taxon>
        <taxon>Poales</taxon>
        <taxon>Poaceae</taxon>
        <taxon>BOP clade</taxon>
        <taxon>Oryzoideae</taxon>
        <taxon>Oryzeae</taxon>
        <taxon>Oryzinae</taxon>
        <taxon>Oryza</taxon>
    </lineage>
</organism>
<dbReference type="Proteomes" id="UP000026962">
    <property type="component" value="Chromosome 8"/>
</dbReference>
<evidence type="ECO:0000313" key="2">
    <source>
        <dbReference type="EnsemblPlants" id="OPUNC08G12480.1"/>
    </source>
</evidence>
<reference evidence="2" key="1">
    <citation type="submission" date="2015-04" db="UniProtKB">
        <authorList>
            <consortium name="EnsemblPlants"/>
        </authorList>
    </citation>
    <scope>IDENTIFICATION</scope>
</reference>
<feature type="compositionally biased region" description="Basic and acidic residues" evidence="1">
    <location>
        <begin position="57"/>
        <end position="66"/>
    </location>
</feature>
<reference evidence="2" key="2">
    <citation type="submission" date="2018-05" db="EMBL/GenBank/DDBJ databases">
        <title>OpunRS2 (Oryza punctata Reference Sequence Version 2).</title>
        <authorList>
            <person name="Zhang J."/>
            <person name="Kudrna D."/>
            <person name="Lee S."/>
            <person name="Talag J."/>
            <person name="Welchert J."/>
            <person name="Wing R.A."/>
        </authorList>
    </citation>
    <scope>NUCLEOTIDE SEQUENCE [LARGE SCALE GENOMIC DNA]</scope>
</reference>
<dbReference type="EnsemblPlants" id="OPUNC08G12480.1">
    <property type="protein sequence ID" value="OPUNC08G12480.1"/>
    <property type="gene ID" value="OPUNC08G12480"/>
</dbReference>
<protein>
    <submittedName>
        <fullName evidence="2">Uncharacterized protein</fullName>
    </submittedName>
</protein>
<feature type="compositionally biased region" description="Basic and acidic residues" evidence="1">
    <location>
        <begin position="161"/>
        <end position="179"/>
    </location>
</feature>
<evidence type="ECO:0000256" key="1">
    <source>
        <dbReference type="SAM" id="MobiDB-lite"/>
    </source>
</evidence>
<evidence type="ECO:0000313" key="3">
    <source>
        <dbReference type="Proteomes" id="UP000026962"/>
    </source>
</evidence>
<feature type="region of interest" description="Disordered" evidence="1">
    <location>
        <begin position="1"/>
        <end position="41"/>
    </location>
</feature>
<name>A0A0E0LUN8_ORYPU</name>
<dbReference type="Gramene" id="OPUNC08G12480.1">
    <property type="protein sequence ID" value="OPUNC08G12480.1"/>
    <property type="gene ID" value="OPUNC08G12480"/>
</dbReference>